<proteinExistence type="predicted"/>
<dbReference type="InterPro" id="IPR051908">
    <property type="entry name" value="Ribosomal_N-acetyltransferase"/>
</dbReference>
<dbReference type="GO" id="GO:0005737">
    <property type="term" value="C:cytoplasm"/>
    <property type="evidence" value="ECO:0007669"/>
    <property type="project" value="TreeGrafter"/>
</dbReference>
<name>A0A518BR17_9BACT</name>
<dbReference type="PANTHER" id="PTHR43441:SF3">
    <property type="entry name" value="ACETYLTRANSFERASE"/>
    <property type="match status" value="1"/>
</dbReference>
<dbReference type="InterPro" id="IPR016181">
    <property type="entry name" value="Acyl_CoA_acyltransferase"/>
</dbReference>
<dbReference type="InterPro" id="IPR000182">
    <property type="entry name" value="GNAT_dom"/>
</dbReference>
<dbReference type="KEGG" id="pbap:Pla133_45150"/>
<keyword evidence="2" id="KW-0808">Transferase</keyword>
<dbReference type="PROSITE" id="PS51186">
    <property type="entry name" value="GNAT"/>
    <property type="match status" value="1"/>
</dbReference>
<dbReference type="Gene3D" id="3.40.630.30">
    <property type="match status" value="1"/>
</dbReference>
<keyword evidence="2" id="KW-0012">Acyltransferase</keyword>
<dbReference type="AlphaFoldDB" id="A0A518BR17"/>
<dbReference type="Pfam" id="PF13302">
    <property type="entry name" value="Acetyltransf_3"/>
    <property type="match status" value="1"/>
</dbReference>
<dbReference type="GO" id="GO:0008999">
    <property type="term" value="F:protein-N-terminal-alanine acetyltransferase activity"/>
    <property type="evidence" value="ECO:0007669"/>
    <property type="project" value="TreeGrafter"/>
</dbReference>
<sequence length="215" mass="24128">MSLVLRPAYRIQSERLTIRCYEPSDAPQLRQAMEDSVEHLLPWMAWARDEPAPMAEIVVRIRRFRAQFDMGMDFIYAIFDGDQKLVGGTGLHPRIGPGCAEIGYWIRAGHTRLGYATEAAAALTRVGFVVHGYRKIEIRVVPQNEPSVRIPRGLGYRFDGLARSHVPGVERTDPWRDAEVHSLLATEFIGGTADQRSRRVSAFDCTGEPLLTPAP</sequence>
<gene>
    <name evidence="2" type="primary">ydaF_2</name>
    <name evidence="2" type="ORF">Pla133_45150</name>
</gene>
<evidence type="ECO:0000259" key="1">
    <source>
        <dbReference type="PROSITE" id="PS51186"/>
    </source>
</evidence>
<dbReference type="EC" id="2.3.1.-" evidence="2"/>
<accession>A0A518BR17</accession>
<dbReference type="GO" id="GO:1990189">
    <property type="term" value="F:protein N-terminal-serine acetyltransferase activity"/>
    <property type="evidence" value="ECO:0007669"/>
    <property type="project" value="TreeGrafter"/>
</dbReference>
<evidence type="ECO:0000313" key="2">
    <source>
        <dbReference type="EMBL" id="QDU69396.1"/>
    </source>
</evidence>
<dbReference type="SUPFAM" id="SSF55729">
    <property type="entry name" value="Acyl-CoA N-acyltransferases (Nat)"/>
    <property type="match status" value="1"/>
</dbReference>
<dbReference type="EMBL" id="CP036287">
    <property type="protein sequence ID" value="QDU69396.1"/>
    <property type="molecule type" value="Genomic_DNA"/>
</dbReference>
<protein>
    <submittedName>
        <fullName evidence="2">Ribosomal N-acetyltransferase YdaF</fullName>
        <ecNumber evidence="2">2.3.1.-</ecNumber>
    </submittedName>
</protein>
<dbReference type="Proteomes" id="UP000316921">
    <property type="component" value="Chromosome"/>
</dbReference>
<evidence type="ECO:0000313" key="3">
    <source>
        <dbReference type="Proteomes" id="UP000316921"/>
    </source>
</evidence>
<reference evidence="2 3" key="1">
    <citation type="submission" date="2019-02" db="EMBL/GenBank/DDBJ databases">
        <title>Deep-cultivation of Planctomycetes and their phenomic and genomic characterization uncovers novel biology.</title>
        <authorList>
            <person name="Wiegand S."/>
            <person name="Jogler M."/>
            <person name="Boedeker C."/>
            <person name="Pinto D."/>
            <person name="Vollmers J."/>
            <person name="Rivas-Marin E."/>
            <person name="Kohn T."/>
            <person name="Peeters S.H."/>
            <person name="Heuer A."/>
            <person name="Rast P."/>
            <person name="Oberbeckmann S."/>
            <person name="Bunk B."/>
            <person name="Jeske O."/>
            <person name="Meyerdierks A."/>
            <person name="Storesund J.E."/>
            <person name="Kallscheuer N."/>
            <person name="Luecker S."/>
            <person name="Lage O.M."/>
            <person name="Pohl T."/>
            <person name="Merkel B.J."/>
            <person name="Hornburger P."/>
            <person name="Mueller R.-W."/>
            <person name="Bruemmer F."/>
            <person name="Labrenz M."/>
            <person name="Spormann A.M."/>
            <person name="Op den Camp H."/>
            <person name="Overmann J."/>
            <person name="Amann R."/>
            <person name="Jetten M.S.M."/>
            <person name="Mascher T."/>
            <person name="Medema M.H."/>
            <person name="Devos D.P."/>
            <person name="Kaster A.-K."/>
            <person name="Ovreas L."/>
            <person name="Rohde M."/>
            <person name="Galperin M.Y."/>
            <person name="Jogler C."/>
        </authorList>
    </citation>
    <scope>NUCLEOTIDE SEQUENCE [LARGE SCALE GENOMIC DNA]</scope>
    <source>
        <strain evidence="2 3">Pla133</strain>
    </source>
</reference>
<feature type="domain" description="N-acetyltransferase" evidence="1">
    <location>
        <begin position="16"/>
        <end position="176"/>
    </location>
</feature>
<keyword evidence="3" id="KW-1185">Reference proteome</keyword>
<dbReference type="RefSeq" id="WP_145069251.1">
    <property type="nucleotide sequence ID" value="NZ_CP036287.1"/>
</dbReference>
<dbReference type="PANTHER" id="PTHR43441">
    <property type="entry name" value="RIBOSOMAL-PROTEIN-SERINE ACETYLTRANSFERASE"/>
    <property type="match status" value="1"/>
</dbReference>
<organism evidence="2 3">
    <name type="scientific">Engelhardtia mirabilis</name>
    <dbReference type="NCBI Taxonomy" id="2528011"/>
    <lineage>
        <taxon>Bacteria</taxon>
        <taxon>Pseudomonadati</taxon>
        <taxon>Planctomycetota</taxon>
        <taxon>Planctomycetia</taxon>
        <taxon>Planctomycetia incertae sedis</taxon>
        <taxon>Engelhardtia</taxon>
    </lineage>
</organism>